<dbReference type="RefSeq" id="WP_021069521.1">
    <property type="nucleotide sequence ID" value="NZ_ATDL01000009.1"/>
</dbReference>
<protein>
    <submittedName>
        <fullName evidence="1">Uncharacterized protein</fullName>
    </submittedName>
</protein>
<name>U2JBW9_9SPHI</name>
<keyword evidence="2" id="KW-1185">Reference proteome</keyword>
<dbReference type="OrthoDB" id="1523672at2"/>
<reference evidence="1 2" key="1">
    <citation type="journal article" date="2013" name="Genome Announc.">
        <title>The Draft Genome Sequence of Sphingomonas paucimobilis Strain HER1398 (Proteobacteria), Host to the Giant PAU Phage, Indicates That It Is a Member of the Genus Sphingobacterium (Bacteroidetes).</title>
        <authorList>
            <person name="White R.A.III."/>
            <person name="Suttle C.A."/>
        </authorList>
    </citation>
    <scope>NUCLEOTIDE SEQUENCE [LARGE SCALE GENOMIC DNA]</scope>
    <source>
        <strain evidence="1 2">HER1398</strain>
    </source>
</reference>
<comment type="caution">
    <text evidence="1">The sequence shown here is derived from an EMBL/GenBank/DDBJ whole genome shotgun (WGS) entry which is preliminary data.</text>
</comment>
<dbReference type="PATRIC" id="fig|1346330.5.peg.1342"/>
<evidence type="ECO:0000313" key="2">
    <source>
        <dbReference type="Proteomes" id="UP000016584"/>
    </source>
</evidence>
<organism evidence="1 2">
    <name type="scientific">Sphingobacterium paucimobilis HER1398</name>
    <dbReference type="NCBI Taxonomy" id="1346330"/>
    <lineage>
        <taxon>Bacteria</taxon>
        <taxon>Pseudomonadati</taxon>
        <taxon>Bacteroidota</taxon>
        <taxon>Sphingobacteriia</taxon>
        <taxon>Sphingobacteriales</taxon>
        <taxon>Sphingobacteriaceae</taxon>
        <taxon>Sphingobacterium</taxon>
    </lineage>
</organism>
<evidence type="ECO:0000313" key="1">
    <source>
        <dbReference type="EMBL" id="ERJ60143.1"/>
    </source>
</evidence>
<dbReference type="EMBL" id="ATDL01000009">
    <property type="protein sequence ID" value="ERJ60143.1"/>
    <property type="molecule type" value="Genomic_DNA"/>
</dbReference>
<gene>
    <name evidence="1" type="ORF">M472_15375</name>
</gene>
<dbReference type="AlphaFoldDB" id="U2JBW9"/>
<sequence length="256" mass="28902">MQYKLTFFTIVFAGMLTQSYAQKNKQPQVQQTSIWMEGFEADGKLDEWQQPLQAYTDDGHISYSLANDDINLYLVVTSNRISKIFRGGVTFVAKRGDSVDLKITYPYNYTYDMIKYPNAAFMDPDRPKKLEDFVSIETSGLTENEAPLIGLVNQYGIQVGIGDKMEDSKVLADGEEYMIVEFAIPLSHLGGSIPSELEYGIHLRGIKAPSVPDLDRMPDSPNARSKKELNYIKMLARDAFIPLELKGTYRLATKPD</sequence>
<dbReference type="STRING" id="1346330.M472_15375"/>
<dbReference type="Proteomes" id="UP000016584">
    <property type="component" value="Unassembled WGS sequence"/>
</dbReference>
<proteinExistence type="predicted"/>
<accession>U2JBW9</accession>